<evidence type="ECO:0000313" key="2">
    <source>
        <dbReference type="Proteomes" id="UP000005546"/>
    </source>
</evidence>
<dbReference type="HOGENOM" id="CLU_3101875_0_0_10"/>
<accession>F3QXL4</accession>
<name>F3QXL4_9BACT</name>
<gene>
    <name evidence="1" type="ORF">HMPREF9442_02935</name>
</gene>
<reference evidence="1 2" key="1">
    <citation type="submission" date="2011-02" db="EMBL/GenBank/DDBJ databases">
        <authorList>
            <person name="Weinstock G."/>
            <person name="Sodergren E."/>
            <person name="Clifton S."/>
            <person name="Fulton L."/>
            <person name="Fulton B."/>
            <person name="Courtney L."/>
            <person name="Fronick C."/>
            <person name="Harrison M."/>
            <person name="Strong C."/>
            <person name="Farmer C."/>
            <person name="Delahaunty K."/>
            <person name="Markovic C."/>
            <person name="Hall O."/>
            <person name="Minx P."/>
            <person name="Tomlinson C."/>
            <person name="Mitreva M."/>
            <person name="Hou S."/>
            <person name="Chen J."/>
            <person name="Wollam A."/>
            <person name="Pepin K.H."/>
            <person name="Johnson M."/>
            <person name="Bhonagiri V."/>
            <person name="Zhang X."/>
            <person name="Suruliraj S."/>
            <person name="Warren W."/>
            <person name="Chinwalla A."/>
            <person name="Mardis E.R."/>
            <person name="Wilson R.K."/>
        </authorList>
    </citation>
    <scope>NUCLEOTIDE SEQUENCE [LARGE SCALE GENOMIC DNA]</scope>
    <source>
        <strain evidence="1 2">YIT 11841</strain>
    </source>
</reference>
<sequence length="51" mass="6085">MGFILLLIFEGVIELHNYAIALLLREQPVRRKNKNGQKETKNYFLIKNKRL</sequence>
<dbReference type="AlphaFoldDB" id="F3QXL4"/>
<evidence type="ECO:0000313" key="1">
    <source>
        <dbReference type="EMBL" id="EGG51082.1"/>
    </source>
</evidence>
<dbReference type="Proteomes" id="UP000005546">
    <property type="component" value="Unassembled WGS sequence"/>
</dbReference>
<dbReference type="EMBL" id="AFBR01000087">
    <property type="protein sequence ID" value="EGG51082.1"/>
    <property type="molecule type" value="Genomic_DNA"/>
</dbReference>
<protein>
    <submittedName>
        <fullName evidence="1">Uncharacterized protein</fullName>
    </submittedName>
</protein>
<comment type="caution">
    <text evidence="1">The sequence shown here is derived from an EMBL/GenBank/DDBJ whole genome shotgun (WGS) entry which is preliminary data.</text>
</comment>
<organism evidence="1 2">
    <name type="scientific">Paraprevotella xylaniphila YIT 11841</name>
    <dbReference type="NCBI Taxonomy" id="762982"/>
    <lineage>
        <taxon>Bacteria</taxon>
        <taxon>Pseudomonadati</taxon>
        <taxon>Bacteroidota</taxon>
        <taxon>Bacteroidia</taxon>
        <taxon>Bacteroidales</taxon>
        <taxon>Prevotellaceae</taxon>
        <taxon>Paraprevotella</taxon>
    </lineage>
</organism>
<proteinExistence type="predicted"/>
<keyword evidence="2" id="KW-1185">Reference proteome</keyword>
<dbReference type="STRING" id="762982.HMPREF9442_02935"/>